<dbReference type="PANTHER" id="PTHR34145:SF76">
    <property type="entry name" value="FBD DOMAIN-CONTAINING PROTEIN"/>
    <property type="match status" value="1"/>
</dbReference>
<dbReference type="Gramene" id="TraesCS2B03G1532100.1">
    <property type="protein sequence ID" value="TraesCS2B03G1532100.1.CDS"/>
    <property type="gene ID" value="TraesCS2B03G1532100"/>
</dbReference>
<accession>A0A3B6CH93</accession>
<evidence type="ECO:0000259" key="1">
    <source>
        <dbReference type="PROSITE" id="PS50181"/>
    </source>
</evidence>
<dbReference type="OrthoDB" id="672946at2759"/>
<keyword evidence="3" id="KW-1185">Reference proteome</keyword>
<name>A0A3B6CH93_WHEAT</name>
<dbReference type="InterPro" id="IPR055357">
    <property type="entry name" value="LRR_At1g61320_AtMIF1"/>
</dbReference>
<dbReference type="Pfam" id="PF00646">
    <property type="entry name" value="F-box"/>
    <property type="match status" value="1"/>
</dbReference>
<dbReference type="SUPFAM" id="SSF52058">
    <property type="entry name" value="L domain-like"/>
    <property type="match status" value="1"/>
</dbReference>
<dbReference type="Gramene" id="TraesWEE_scaffold_065471_01G000100.1">
    <property type="protein sequence ID" value="TraesWEE_scaffold_065471_01G000100.1"/>
    <property type="gene ID" value="TraesWEE_scaffold_065471_01G000100"/>
</dbReference>
<dbReference type="PANTHER" id="PTHR34145">
    <property type="entry name" value="OS02G0105600 PROTEIN"/>
    <property type="match status" value="1"/>
</dbReference>
<dbReference type="AlphaFoldDB" id="A0A3B6CH93"/>
<dbReference type="InterPro" id="IPR032675">
    <property type="entry name" value="LRR_dom_sf"/>
</dbReference>
<dbReference type="OMA" id="TMNTHRA"/>
<dbReference type="InterPro" id="IPR036047">
    <property type="entry name" value="F-box-like_dom_sf"/>
</dbReference>
<dbReference type="Pfam" id="PF23622">
    <property type="entry name" value="LRR_At1g61320_AtMIF1"/>
    <property type="match status" value="1"/>
</dbReference>
<evidence type="ECO:0000313" key="2">
    <source>
        <dbReference type="EnsemblPlants" id="TraesCS2B02G612000.1"/>
    </source>
</evidence>
<dbReference type="SUPFAM" id="SSF81383">
    <property type="entry name" value="F-box domain"/>
    <property type="match status" value="1"/>
</dbReference>
<evidence type="ECO:0000313" key="3">
    <source>
        <dbReference type="Proteomes" id="UP000019116"/>
    </source>
</evidence>
<dbReference type="InterPro" id="IPR053772">
    <property type="entry name" value="At1g61320/At1g61330-like"/>
</dbReference>
<protein>
    <recommendedName>
        <fullName evidence="1">F-box domain-containing protein</fullName>
    </recommendedName>
</protein>
<sequence>MDQQSSQELLIESKGAGFTMQLELLPYDVLRDILSRLSIKDVVRMSVLSREWRQQRICHPDLVLTKDTFGISTDMNTKRASRAAEFIANVDSVLRPLWSTCTTTTTTLDKFVVEFGLRRKNKYHIDKWVSFSIVSRAKHIAFHFTFDVDCFGPGCDQYKYVFPLCRLSGPSGSCVTSLILGYVWLKLPPSFCGIINLRKLTLNTVSISDDDLRCLLLSCALLESINIEWCDSLSSLLIGQELCRLQYLRVRHCELKMIELHAPNLTKFEFDDYVMQTVLSDSSKLSEAIFVSNLRVLDGYDDVLDYMFTELPTALPHVHTLLLLLTVNQVERFSNTRDCFMTLRHLNMNLDIFLGPYDDSWVMGFVNLLELAPLLEELELHMDRDRFCFENPRTVLAAQGPPHRHLRSVYMSGFCDVLGLAELALYILRNATVLQRMVVDPVAGMMDNALTERFCSVRNGGSSEEIVFPTDGTQKCVGKKRMFAKNNLDKEEFCHVLTIL</sequence>
<dbReference type="STRING" id="4565.A0A3B6CH93"/>
<dbReference type="InterPro" id="IPR001810">
    <property type="entry name" value="F-box_dom"/>
</dbReference>
<reference evidence="2" key="1">
    <citation type="submission" date="2018-08" db="EMBL/GenBank/DDBJ databases">
        <authorList>
            <person name="Rossello M."/>
        </authorList>
    </citation>
    <scope>NUCLEOTIDE SEQUENCE [LARGE SCALE GENOMIC DNA]</scope>
    <source>
        <strain evidence="2">cv. Chinese Spring</strain>
    </source>
</reference>
<organism evidence="2">
    <name type="scientific">Triticum aestivum</name>
    <name type="common">Wheat</name>
    <dbReference type="NCBI Taxonomy" id="4565"/>
    <lineage>
        <taxon>Eukaryota</taxon>
        <taxon>Viridiplantae</taxon>
        <taxon>Streptophyta</taxon>
        <taxon>Embryophyta</taxon>
        <taxon>Tracheophyta</taxon>
        <taxon>Spermatophyta</taxon>
        <taxon>Magnoliopsida</taxon>
        <taxon>Liliopsida</taxon>
        <taxon>Poales</taxon>
        <taxon>Poaceae</taxon>
        <taxon>BOP clade</taxon>
        <taxon>Pooideae</taxon>
        <taxon>Triticodae</taxon>
        <taxon>Triticeae</taxon>
        <taxon>Triticinae</taxon>
        <taxon>Triticum</taxon>
    </lineage>
</organism>
<dbReference type="Gene3D" id="3.80.10.10">
    <property type="entry name" value="Ribonuclease Inhibitor"/>
    <property type="match status" value="1"/>
</dbReference>
<dbReference type="Gramene" id="TraesCS2B02G612000.1">
    <property type="protein sequence ID" value="TraesCS2B02G612000.1"/>
    <property type="gene ID" value="TraesCS2B02G612000"/>
</dbReference>
<dbReference type="Proteomes" id="UP000019116">
    <property type="component" value="Chromosome 2B"/>
</dbReference>
<proteinExistence type="predicted"/>
<reference evidence="2" key="2">
    <citation type="submission" date="2018-10" db="UniProtKB">
        <authorList>
            <consortium name="EnsemblPlants"/>
        </authorList>
    </citation>
    <scope>IDENTIFICATION</scope>
</reference>
<dbReference type="Gene3D" id="1.20.1280.50">
    <property type="match status" value="1"/>
</dbReference>
<dbReference type="PROSITE" id="PS50181">
    <property type="entry name" value="FBOX"/>
    <property type="match status" value="1"/>
</dbReference>
<dbReference type="EnsemblPlants" id="TraesCS2B02G612000.1">
    <property type="protein sequence ID" value="TraesCS2B02G612000.1"/>
    <property type="gene ID" value="TraesCS2B02G612000"/>
</dbReference>
<feature type="domain" description="F-box" evidence="1">
    <location>
        <begin position="19"/>
        <end position="67"/>
    </location>
</feature>